<dbReference type="PANTHER" id="PTHR12899:SF3">
    <property type="entry name" value="LARGE RIBOSOMAL SUBUNIT PROTEIN UL18M"/>
    <property type="match status" value="1"/>
</dbReference>
<dbReference type="SUPFAM" id="SSF53137">
    <property type="entry name" value="Translational machinery components"/>
    <property type="match status" value="1"/>
</dbReference>
<evidence type="ECO:0000313" key="9">
    <source>
        <dbReference type="Proteomes" id="UP000190166"/>
    </source>
</evidence>
<organism evidence="8 9">
    <name type="scientific">Chitinophaga ginsengisegetis</name>
    <dbReference type="NCBI Taxonomy" id="393003"/>
    <lineage>
        <taxon>Bacteria</taxon>
        <taxon>Pseudomonadati</taxon>
        <taxon>Bacteroidota</taxon>
        <taxon>Chitinophagia</taxon>
        <taxon>Chitinophagales</taxon>
        <taxon>Chitinophagaceae</taxon>
        <taxon>Chitinophaga</taxon>
    </lineage>
</organism>
<dbReference type="GO" id="GO:0022625">
    <property type="term" value="C:cytosolic large ribosomal subunit"/>
    <property type="evidence" value="ECO:0007669"/>
    <property type="project" value="TreeGrafter"/>
</dbReference>
<dbReference type="Gene3D" id="3.30.420.100">
    <property type="match status" value="1"/>
</dbReference>
<keyword evidence="5 7" id="KW-0687">Ribonucleoprotein</keyword>
<dbReference type="GO" id="GO:0008097">
    <property type="term" value="F:5S rRNA binding"/>
    <property type="evidence" value="ECO:0007669"/>
    <property type="project" value="TreeGrafter"/>
</dbReference>
<dbReference type="GO" id="GO:0006412">
    <property type="term" value="P:translation"/>
    <property type="evidence" value="ECO:0007669"/>
    <property type="project" value="UniProtKB-UniRule"/>
</dbReference>
<keyword evidence="4 7" id="KW-0689">Ribosomal protein</keyword>
<evidence type="ECO:0000256" key="5">
    <source>
        <dbReference type="ARBA" id="ARBA00023274"/>
    </source>
</evidence>
<evidence type="ECO:0000256" key="1">
    <source>
        <dbReference type="ARBA" id="ARBA00007116"/>
    </source>
</evidence>
<dbReference type="RefSeq" id="WP_079470759.1">
    <property type="nucleotide sequence ID" value="NZ_FUZZ01000002.1"/>
</dbReference>
<keyword evidence="3 7" id="KW-0694">RNA-binding</keyword>
<gene>
    <name evidence="7" type="primary">rplR</name>
    <name evidence="8" type="ORF">SAMN05660461_3492</name>
</gene>
<dbReference type="STRING" id="393003.SAMN05660461_3492"/>
<reference evidence="8 9" key="1">
    <citation type="submission" date="2017-02" db="EMBL/GenBank/DDBJ databases">
        <authorList>
            <person name="Peterson S.W."/>
        </authorList>
    </citation>
    <scope>NUCLEOTIDE SEQUENCE [LARGE SCALE GENOMIC DNA]</scope>
    <source>
        <strain evidence="8 9">DSM 18108</strain>
    </source>
</reference>
<dbReference type="Proteomes" id="UP000190166">
    <property type="component" value="Unassembled WGS sequence"/>
</dbReference>
<dbReference type="InterPro" id="IPR005484">
    <property type="entry name" value="Ribosomal_uL18_bac/plant/anim"/>
</dbReference>
<proteinExistence type="inferred from homology"/>
<dbReference type="PANTHER" id="PTHR12899">
    <property type="entry name" value="39S RIBOSOMAL PROTEIN L18, MITOCHONDRIAL"/>
    <property type="match status" value="1"/>
</dbReference>
<evidence type="ECO:0000256" key="3">
    <source>
        <dbReference type="ARBA" id="ARBA00022884"/>
    </source>
</evidence>
<dbReference type="InterPro" id="IPR057268">
    <property type="entry name" value="Ribosomal_L18"/>
</dbReference>
<comment type="similarity">
    <text evidence="1 7">Belongs to the universal ribosomal protein uL18 family.</text>
</comment>
<keyword evidence="9" id="KW-1185">Reference proteome</keyword>
<dbReference type="AlphaFoldDB" id="A0A1T5P1J2"/>
<dbReference type="NCBIfam" id="TIGR00060">
    <property type="entry name" value="L18_bact"/>
    <property type="match status" value="1"/>
</dbReference>
<sequence length="117" mass="12778">MSTKVNRRQKIRYRIRKKISGTAQQPRLSVFRSNSDIYVQLIDDTNGTTLASASSRDKDIKAQAGNKSEKSVLVGKALAAKALALGLTTCVFDRSGYLYHGRVKSVADGAREGGLQF</sequence>
<evidence type="ECO:0000256" key="2">
    <source>
        <dbReference type="ARBA" id="ARBA00022730"/>
    </source>
</evidence>
<name>A0A1T5P1J2_9BACT</name>
<protein>
    <recommendedName>
        <fullName evidence="6 7">Large ribosomal subunit protein uL18</fullName>
    </recommendedName>
</protein>
<accession>A0A1T5P1J2</accession>
<comment type="function">
    <text evidence="7">This is one of the proteins that bind and probably mediate the attachment of the 5S RNA into the large ribosomal subunit, where it forms part of the central protuberance.</text>
</comment>
<evidence type="ECO:0000256" key="7">
    <source>
        <dbReference type="HAMAP-Rule" id="MF_01337"/>
    </source>
</evidence>
<evidence type="ECO:0000256" key="4">
    <source>
        <dbReference type="ARBA" id="ARBA00022980"/>
    </source>
</evidence>
<evidence type="ECO:0000256" key="6">
    <source>
        <dbReference type="ARBA" id="ARBA00035197"/>
    </source>
</evidence>
<evidence type="ECO:0000313" key="8">
    <source>
        <dbReference type="EMBL" id="SKD06610.1"/>
    </source>
</evidence>
<dbReference type="CDD" id="cd00432">
    <property type="entry name" value="Ribosomal_L18_L5e"/>
    <property type="match status" value="1"/>
</dbReference>
<dbReference type="InterPro" id="IPR004389">
    <property type="entry name" value="Ribosomal_uL18_bac-type"/>
</dbReference>
<dbReference type="FunFam" id="3.30.420.100:FF:000003">
    <property type="entry name" value="50S ribosomal protein L18"/>
    <property type="match status" value="1"/>
</dbReference>
<dbReference type="EMBL" id="FUZZ01000002">
    <property type="protein sequence ID" value="SKD06610.1"/>
    <property type="molecule type" value="Genomic_DNA"/>
</dbReference>
<dbReference type="HAMAP" id="MF_01337_B">
    <property type="entry name" value="Ribosomal_uL18_B"/>
    <property type="match status" value="1"/>
</dbReference>
<comment type="subunit">
    <text evidence="7">Part of the 50S ribosomal subunit; part of the 5S rRNA/L5/L18/L25 subcomplex. Contacts the 5S and 23S rRNAs.</text>
</comment>
<keyword evidence="2 7" id="KW-0699">rRNA-binding</keyword>
<dbReference type="GO" id="GO:0003735">
    <property type="term" value="F:structural constituent of ribosome"/>
    <property type="evidence" value="ECO:0007669"/>
    <property type="project" value="InterPro"/>
</dbReference>
<dbReference type="Pfam" id="PF00861">
    <property type="entry name" value="Ribosomal_L18p"/>
    <property type="match status" value="1"/>
</dbReference>